<dbReference type="PANTHER" id="PTHR42103">
    <property type="entry name" value="ALPHA/BETA-HYDROLASES SUPERFAMILY PROTEIN"/>
    <property type="match status" value="1"/>
</dbReference>
<keyword evidence="3" id="KW-1185">Reference proteome</keyword>
<dbReference type="Gene3D" id="3.40.50.1820">
    <property type="entry name" value="alpha/beta hydrolase"/>
    <property type="match status" value="1"/>
</dbReference>
<dbReference type="SUPFAM" id="SSF53474">
    <property type="entry name" value="alpha/beta-Hydrolases"/>
    <property type="match status" value="1"/>
</dbReference>
<dbReference type="Pfam" id="PF12146">
    <property type="entry name" value="Hydrolase_4"/>
    <property type="match status" value="1"/>
</dbReference>
<dbReference type="EMBL" id="JBHRTL010000001">
    <property type="protein sequence ID" value="MFC3153763.1"/>
    <property type="molecule type" value="Genomic_DNA"/>
</dbReference>
<dbReference type="InterPro" id="IPR022742">
    <property type="entry name" value="Hydrolase_4"/>
</dbReference>
<keyword evidence="2" id="KW-0378">Hydrolase</keyword>
<evidence type="ECO:0000313" key="2">
    <source>
        <dbReference type="EMBL" id="MFC3153763.1"/>
    </source>
</evidence>
<dbReference type="Proteomes" id="UP001595548">
    <property type="component" value="Unassembled WGS sequence"/>
</dbReference>
<gene>
    <name evidence="2" type="ORF">ACFOEB_00980</name>
</gene>
<reference evidence="3" key="1">
    <citation type="journal article" date="2019" name="Int. J. Syst. Evol. Microbiol.">
        <title>The Global Catalogue of Microorganisms (GCM) 10K type strain sequencing project: providing services to taxonomists for standard genome sequencing and annotation.</title>
        <authorList>
            <consortium name="The Broad Institute Genomics Platform"/>
            <consortium name="The Broad Institute Genome Sequencing Center for Infectious Disease"/>
            <person name="Wu L."/>
            <person name="Ma J."/>
        </authorList>
    </citation>
    <scope>NUCLEOTIDE SEQUENCE [LARGE SCALE GENOMIC DNA]</scope>
    <source>
        <strain evidence="3">KCTC 52141</strain>
    </source>
</reference>
<organism evidence="2 3">
    <name type="scientific">Gilvimarinus japonicus</name>
    <dbReference type="NCBI Taxonomy" id="1796469"/>
    <lineage>
        <taxon>Bacteria</taxon>
        <taxon>Pseudomonadati</taxon>
        <taxon>Pseudomonadota</taxon>
        <taxon>Gammaproteobacteria</taxon>
        <taxon>Cellvibrionales</taxon>
        <taxon>Cellvibrionaceae</taxon>
        <taxon>Gilvimarinus</taxon>
    </lineage>
</organism>
<feature type="domain" description="Serine aminopeptidase S33" evidence="1">
    <location>
        <begin position="49"/>
        <end position="146"/>
    </location>
</feature>
<protein>
    <submittedName>
        <fullName evidence="2">Alpha/beta hydrolase</fullName>
    </submittedName>
</protein>
<dbReference type="PANTHER" id="PTHR42103:SF2">
    <property type="entry name" value="AB HYDROLASE-1 DOMAIN-CONTAINING PROTEIN"/>
    <property type="match status" value="1"/>
</dbReference>
<dbReference type="RefSeq" id="WP_382413708.1">
    <property type="nucleotide sequence ID" value="NZ_AP031500.1"/>
</dbReference>
<sequence>MTSDLFESDRVLLLAGPVGALEVSVSLASAAKAVMPANAVAIVCHPHPLHGGTMDNKVVTTLMRTYRDLGAAVVRFNFRGVGASEGEYAEGVGEVDDLLAVIAEVQRHRPGAPLYLAGFSFGAAAVAKACATVTPVRHVALVAPPVPRYQLADIKGVKAPLAVLQGAMDERVVAAEVARWVAALEGDVSYREFAAAGHFFHGELGPLKQTLTEIVAGLEDE</sequence>
<dbReference type="GO" id="GO:0016787">
    <property type="term" value="F:hydrolase activity"/>
    <property type="evidence" value="ECO:0007669"/>
    <property type="project" value="UniProtKB-KW"/>
</dbReference>
<evidence type="ECO:0000259" key="1">
    <source>
        <dbReference type="Pfam" id="PF12146"/>
    </source>
</evidence>
<comment type="caution">
    <text evidence="2">The sequence shown here is derived from an EMBL/GenBank/DDBJ whole genome shotgun (WGS) entry which is preliminary data.</text>
</comment>
<name>A0ABV7HM27_9GAMM</name>
<dbReference type="InterPro" id="IPR029058">
    <property type="entry name" value="AB_hydrolase_fold"/>
</dbReference>
<proteinExistence type="predicted"/>
<accession>A0ABV7HM27</accession>
<evidence type="ECO:0000313" key="3">
    <source>
        <dbReference type="Proteomes" id="UP001595548"/>
    </source>
</evidence>